<dbReference type="Proteomes" id="UP000191285">
    <property type="component" value="Unassembled WGS sequence"/>
</dbReference>
<name>A0A1V6SMT2_9EURO</name>
<dbReference type="EMBL" id="MLKD01000029">
    <property type="protein sequence ID" value="OQE15276.1"/>
    <property type="molecule type" value="Genomic_DNA"/>
</dbReference>
<accession>A0A1V6SMT2</accession>
<keyword evidence="2" id="KW-1185">Reference proteome</keyword>
<dbReference type="AlphaFoldDB" id="A0A1V6SMT2"/>
<organism evidence="1 2">
    <name type="scientific">Penicillium steckii</name>
    <dbReference type="NCBI Taxonomy" id="303698"/>
    <lineage>
        <taxon>Eukaryota</taxon>
        <taxon>Fungi</taxon>
        <taxon>Dikarya</taxon>
        <taxon>Ascomycota</taxon>
        <taxon>Pezizomycotina</taxon>
        <taxon>Eurotiomycetes</taxon>
        <taxon>Eurotiomycetidae</taxon>
        <taxon>Eurotiales</taxon>
        <taxon>Aspergillaceae</taxon>
        <taxon>Penicillium</taxon>
    </lineage>
</organism>
<reference evidence="2" key="1">
    <citation type="journal article" date="2017" name="Nat. Microbiol.">
        <title>Global analysis of biosynthetic gene clusters reveals vast potential of secondary metabolite production in Penicillium species.</title>
        <authorList>
            <person name="Nielsen J.C."/>
            <person name="Grijseels S."/>
            <person name="Prigent S."/>
            <person name="Ji B."/>
            <person name="Dainat J."/>
            <person name="Nielsen K.F."/>
            <person name="Frisvad J.C."/>
            <person name="Workman M."/>
            <person name="Nielsen J."/>
        </authorList>
    </citation>
    <scope>NUCLEOTIDE SEQUENCE [LARGE SCALE GENOMIC DNA]</scope>
    <source>
        <strain evidence="2">IBT 24891</strain>
    </source>
</reference>
<dbReference type="OrthoDB" id="5426563at2759"/>
<comment type="caution">
    <text evidence="1">The sequence shown here is derived from an EMBL/GenBank/DDBJ whole genome shotgun (WGS) entry which is preliminary data.</text>
</comment>
<sequence>MNWTGGQLRRHSARKGILSKTQRKNFAKSRQLVTDRPSHQVISFPSFLDLRGKKTETERETLAAADAAQDSQETPLLNTSHGTSHGHRFLQSSDWAAVSLSCPLDIKFTPAEEVEQFGKRRKLNEADHKRLSTQAGRITQGLFQSRINARRRSPERDTSSLNRIQIHIDGRLACPHPDSDVSPEIIPSRGSSQSMLPGHHVAAMNPSPSAQACEQKKSRDQWQNIGAYNPSPNKLTEVPRTPSTIPETVILQNAQFVTPSRVAAHPPPFHTLNHPIVSSCRYARHTNTLPTPTNPLPRHLTVDEAVLSEQIYPNIDCDTDQQTISRSPSLVSTLVAFPNMNETQISANQIPSRGMFQPREINDRVTNDPFYATNDTGSSQGVRVFGQLVRLNTEAEVDPLH</sequence>
<evidence type="ECO:0000313" key="1">
    <source>
        <dbReference type="EMBL" id="OQE15276.1"/>
    </source>
</evidence>
<protein>
    <submittedName>
        <fullName evidence="1">Uncharacterized protein</fullName>
    </submittedName>
</protein>
<proteinExistence type="predicted"/>
<evidence type="ECO:0000313" key="2">
    <source>
        <dbReference type="Proteomes" id="UP000191285"/>
    </source>
</evidence>
<gene>
    <name evidence="1" type="ORF">PENSTE_c029G03782</name>
</gene>